<name>A0A1G2U315_9BACT</name>
<dbReference type="InterPro" id="IPR001567">
    <property type="entry name" value="Pept_M3A_M3B_dom"/>
</dbReference>
<dbReference type="InterPro" id="IPR045090">
    <property type="entry name" value="Pept_M3A_M3B"/>
</dbReference>
<comment type="caution">
    <text evidence="9">The sequence shown here is derived from an EMBL/GenBank/DDBJ whole genome shotgun (WGS) entry which is preliminary data.</text>
</comment>
<dbReference type="SUPFAM" id="SSF55486">
    <property type="entry name" value="Metalloproteases ('zincins'), catalytic domain"/>
    <property type="match status" value="1"/>
</dbReference>
<dbReference type="CDD" id="cd09610">
    <property type="entry name" value="M3B_PepF"/>
    <property type="match status" value="1"/>
</dbReference>
<keyword evidence="2 6" id="KW-0479">Metal-binding</keyword>
<dbReference type="PANTHER" id="PTHR11804">
    <property type="entry name" value="PROTEASE M3 THIMET OLIGOPEPTIDASE-RELATED"/>
    <property type="match status" value="1"/>
</dbReference>
<dbReference type="AlphaFoldDB" id="A0A1G2U315"/>
<dbReference type="EMBL" id="MHWD01000025">
    <property type="protein sequence ID" value="OHB03202.1"/>
    <property type="molecule type" value="Genomic_DNA"/>
</dbReference>
<accession>A0A1G2U315</accession>
<proteinExistence type="inferred from homology"/>
<evidence type="ECO:0000256" key="1">
    <source>
        <dbReference type="ARBA" id="ARBA00022670"/>
    </source>
</evidence>
<sequence>MARKTKTPYKTKWNLNLLYTGLNNPRIERDVRTIEREYDNFAKIYRNKDFTKTPKNLAKALASKEKISQGLSKIDPEFYFSRLLDIESQNEKARALLTKIDERLTEASNKLEFFHLRIANIPKEKHGKYLKASELKPYKYLLENIFRTAKYNLSEKEEQLVSLLGQTSYSMWVDSQEKLLSKQMIKFGKGMIPISKAMSIISELPKAKRIALHKEIIQTLESINHLAEAEINAIVNFKKVMDKRRGFKKPYSATILSYENDEKEVEALVSMITKKFSISHRFYKLHAKLIGEKRITLPDRGAPIGKIKRKFDFANTVEIVRSALGDVDGSYSDILDRYLKNGQIDVYPYKGKQSGGYCAKSGDLPTFILLNHTDDLRSVETLGHEIGHAIHGELAKTQPHRYRGFSTSTAEVASTFFEQVTQSKIEEKLNNEEKIIFLHNKIMGDIATIFRQIALFNFEDELHERIRKEGQLSGIQVAKLLAKHLRSYLGASVEVTDRDGYGFIPWSHIRYFFYVYSYAYGQIVSKALFEMWNENKNTAKKIERFLKAGRSMSPKNIFKSIGINVSDPKFFEFGLKNIEKDIDKLEKLTRKMKFKIA</sequence>
<organism evidence="9 10">
    <name type="scientific">Candidatus Zambryskibacteria bacterium RIFCSPLOWO2_01_FULL_43_17</name>
    <dbReference type="NCBI Taxonomy" id="1802760"/>
    <lineage>
        <taxon>Bacteria</taxon>
        <taxon>Candidatus Zambryskiibacteriota</taxon>
    </lineage>
</organism>
<dbReference type="InterPro" id="IPR042088">
    <property type="entry name" value="OligoPept_F_C"/>
</dbReference>
<evidence type="ECO:0000313" key="10">
    <source>
        <dbReference type="Proteomes" id="UP000179283"/>
    </source>
</evidence>
<evidence type="ECO:0008006" key="11">
    <source>
        <dbReference type="Google" id="ProtNLM"/>
    </source>
</evidence>
<dbReference type="Proteomes" id="UP000179283">
    <property type="component" value="Unassembled WGS sequence"/>
</dbReference>
<dbReference type="GO" id="GO:0004222">
    <property type="term" value="F:metalloendopeptidase activity"/>
    <property type="evidence" value="ECO:0007669"/>
    <property type="project" value="InterPro"/>
</dbReference>
<dbReference type="InterPro" id="IPR013647">
    <property type="entry name" value="OligopepF_N_dom"/>
</dbReference>
<keyword evidence="5 6" id="KW-0482">Metalloprotease</keyword>
<dbReference type="Pfam" id="PF01432">
    <property type="entry name" value="Peptidase_M3"/>
    <property type="match status" value="1"/>
</dbReference>
<evidence type="ECO:0000259" key="8">
    <source>
        <dbReference type="Pfam" id="PF08439"/>
    </source>
</evidence>
<dbReference type="GO" id="GO:0006518">
    <property type="term" value="P:peptide metabolic process"/>
    <property type="evidence" value="ECO:0007669"/>
    <property type="project" value="TreeGrafter"/>
</dbReference>
<gene>
    <name evidence="9" type="ORF">A2920_02440</name>
</gene>
<dbReference type="GO" id="GO:0006508">
    <property type="term" value="P:proteolysis"/>
    <property type="evidence" value="ECO:0007669"/>
    <property type="project" value="UniProtKB-KW"/>
</dbReference>
<dbReference type="Gene3D" id="1.20.140.70">
    <property type="entry name" value="Oligopeptidase f, N-terminal domain"/>
    <property type="match status" value="1"/>
</dbReference>
<evidence type="ECO:0000256" key="4">
    <source>
        <dbReference type="ARBA" id="ARBA00022833"/>
    </source>
</evidence>
<keyword evidence="4 6" id="KW-0862">Zinc</keyword>
<evidence type="ECO:0000256" key="3">
    <source>
        <dbReference type="ARBA" id="ARBA00022801"/>
    </source>
</evidence>
<comment type="cofactor">
    <cofactor evidence="6">
        <name>Zn(2+)</name>
        <dbReference type="ChEBI" id="CHEBI:29105"/>
    </cofactor>
    <text evidence="6">Binds 1 zinc ion.</text>
</comment>
<keyword evidence="1 6" id="KW-0645">Protease</keyword>
<evidence type="ECO:0000256" key="6">
    <source>
        <dbReference type="RuleBase" id="RU003435"/>
    </source>
</evidence>
<feature type="domain" description="Oligopeptidase F N-terminal" evidence="8">
    <location>
        <begin position="118"/>
        <end position="174"/>
    </location>
</feature>
<dbReference type="Pfam" id="PF08439">
    <property type="entry name" value="Peptidase_M3_N"/>
    <property type="match status" value="1"/>
</dbReference>
<dbReference type="Gene3D" id="1.10.1370.20">
    <property type="entry name" value="Oligoendopeptidase f, C-terminal domain"/>
    <property type="match status" value="1"/>
</dbReference>
<evidence type="ECO:0000313" key="9">
    <source>
        <dbReference type="EMBL" id="OHB03202.1"/>
    </source>
</evidence>
<dbReference type="PANTHER" id="PTHR11804:SF84">
    <property type="entry name" value="SACCHAROLYSIN"/>
    <property type="match status" value="1"/>
</dbReference>
<feature type="domain" description="Peptidase M3A/M3B catalytic" evidence="7">
    <location>
        <begin position="339"/>
        <end position="571"/>
    </location>
</feature>
<evidence type="ECO:0000259" key="7">
    <source>
        <dbReference type="Pfam" id="PF01432"/>
    </source>
</evidence>
<protein>
    <recommendedName>
        <fullName evidence="11">Oligoendopeptidase F</fullName>
    </recommendedName>
</protein>
<evidence type="ECO:0000256" key="5">
    <source>
        <dbReference type="ARBA" id="ARBA00023049"/>
    </source>
</evidence>
<reference evidence="9 10" key="1">
    <citation type="journal article" date="2016" name="Nat. Commun.">
        <title>Thousands of microbial genomes shed light on interconnected biogeochemical processes in an aquifer system.</title>
        <authorList>
            <person name="Anantharaman K."/>
            <person name="Brown C.T."/>
            <person name="Hug L.A."/>
            <person name="Sharon I."/>
            <person name="Castelle C.J."/>
            <person name="Probst A.J."/>
            <person name="Thomas B.C."/>
            <person name="Singh A."/>
            <person name="Wilkins M.J."/>
            <person name="Karaoz U."/>
            <person name="Brodie E.L."/>
            <person name="Williams K.H."/>
            <person name="Hubbard S.S."/>
            <person name="Banfield J.F."/>
        </authorList>
    </citation>
    <scope>NUCLEOTIDE SEQUENCE [LARGE SCALE GENOMIC DNA]</scope>
</reference>
<keyword evidence="3 6" id="KW-0378">Hydrolase</keyword>
<evidence type="ECO:0000256" key="2">
    <source>
        <dbReference type="ARBA" id="ARBA00022723"/>
    </source>
</evidence>
<dbReference type="GO" id="GO:0046872">
    <property type="term" value="F:metal ion binding"/>
    <property type="evidence" value="ECO:0007669"/>
    <property type="project" value="UniProtKB-UniRule"/>
</dbReference>
<comment type="similarity">
    <text evidence="6">Belongs to the peptidase M3 family.</text>
</comment>